<dbReference type="Proteomes" id="UP000194857">
    <property type="component" value="Unassembled WGS sequence"/>
</dbReference>
<evidence type="ECO:0000256" key="4">
    <source>
        <dbReference type="ARBA" id="ARBA00023002"/>
    </source>
</evidence>
<dbReference type="EMBL" id="RBSQ01001155">
    <property type="protein sequence ID" value="RMS47228.1"/>
    <property type="molecule type" value="Genomic_DNA"/>
</dbReference>
<evidence type="ECO:0000313" key="11">
    <source>
        <dbReference type="EMBL" id="RPM14306.1"/>
    </source>
</evidence>
<evidence type="ECO:0000313" key="16">
    <source>
        <dbReference type="Proteomes" id="UP000284767"/>
    </source>
</evidence>
<evidence type="ECO:0000259" key="6">
    <source>
        <dbReference type="Pfam" id="PF03358"/>
    </source>
</evidence>
<reference evidence="12" key="10">
    <citation type="submission" date="2023-10" db="EMBL/GenBank/DDBJ databases">
        <title>Pathogen: clinical or host-associated sample.</title>
        <authorList>
            <person name="Hergert J."/>
            <person name="Casey R."/>
            <person name="Wagner J."/>
            <person name="Young E.L."/>
            <person name="Oakeson K.F."/>
        </authorList>
    </citation>
    <scope>NUCLEOTIDE SEQUENCE</scope>
    <source>
        <strain evidence="12">2021CK-01020</strain>
    </source>
</reference>
<reference evidence="8 17" key="8">
    <citation type="submission" date="2019-11" db="EMBL/GenBank/DDBJ databases">
        <title>Genomes of ocular Pseudomonas aeruginosa isolates.</title>
        <authorList>
            <person name="Khan M."/>
            <person name="Rice S.A."/>
            <person name="Willcox M.D.P."/>
            <person name="Stapleton F."/>
        </authorList>
    </citation>
    <scope>NUCLEOTIDE SEQUENCE [LARGE SCALE GENOMIC DNA]</scope>
    <source>
        <strain evidence="8 17">PA221</strain>
    </source>
</reference>
<dbReference type="RefSeq" id="WP_003089470.1">
    <property type="nucleotide sequence ID" value="NZ_AP014622.1"/>
</dbReference>
<dbReference type="PANTHER" id="PTHR43408">
    <property type="entry name" value="FMN REDUCTASE (NADPH)"/>
    <property type="match status" value="1"/>
</dbReference>
<dbReference type="GO" id="GO:0016655">
    <property type="term" value="F:oxidoreductase activity, acting on NAD(P)H, quinone or similar compound as acceptor"/>
    <property type="evidence" value="ECO:0007669"/>
    <property type="project" value="UniProtKB-ARBA"/>
</dbReference>
<dbReference type="EMBL" id="CVVU01000249">
    <property type="protein sequence ID" value="CRP87973.1"/>
    <property type="molecule type" value="Genomic_DNA"/>
</dbReference>
<dbReference type="Proteomes" id="UP000270834">
    <property type="component" value="Unassembled WGS sequence"/>
</dbReference>
<reference evidence="10 15" key="6">
    <citation type="submission" date="2018-08" db="EMBL/GenBank/DDBJ databases">
        <title>Recombination of ecologically and evolutionarily significant loci maintains genetic cohesion in the Pseudomonas syringae species complex.</title>
        <authorList>
            <person name="Dillon M."/>
            <person name="Thakur S."/>
            <person name="Almeida R.N.D."/>
            <person name="Weir B.S."/>
            <person name="Guttman D.S."/>
        </authorList>
    </citation>
    <scope>NUCLEOTIDE SEQUENCE [LARGE SCALE GENOMIC DNA]</scope>
    <source>
        <strain evidence="10 15">ICMP 7846</strain>
    </source>
</reference>
<dbReference type="Proteomes" id="UP000433532">
    <property type="component" value="Unassembled WGS sequence"/>
</dbReference>
<dbReference type="InterPro" id="IPR019912">
    <property type="entry name" value="FMN_Rdtase_MsuE-like"/>
</dbReference>
<dbReference type="InterPro" id="IPR029039">
    <property type="entry name" value="Flavoprotein-like_sf"/>
</dbReference>
<dbReference type="InterPro" id="IPR051814">
    <property type="entry name" value="NAD(P)H-dep_FMN_reductase"/>
</dbReference>
<evidence type="ECO:0000256" key="3">
    <source>
        <dbReference type="ARBA" id="ARBA00022643"/>
    </source>
</evidence>
<evidence type="ECO:0000313" key="7">
    <source>
        <dbReference type="EMBL" id="CRP87973.1"/>
    </source>
</evidence>
<evidence type="ECO:0000256" key="5">
    <source>
        <dbReference type="NCBIfam" id="TIGR03566"/>
    </source>
</evidence>
<dbReference type="NCBIfam" id="TIGR03566">
    <property type="entry name" value="FMN_reduc_MsuE"/>
    <property type="match status" value="1"/>
</dbReference>
<reference evidence="13" key="2">
    <citation type="submission" date="2015-06" db="EMBL/GenBank/DDBJ databases">
        <authorList>
            <person name="Radhakrishnan Rajesh"/>
            <person name="Underwood Anthony"/>
            <person name="Al-Shahib Ali"/>
        </authorList>
    </citation>
    <scope>NUCLEOTIDE SEQUENCE [LARGE SCALE GENOMIC DNA]</scope>
    <source>
        <strain evidence="13">P19_London_7_VIM_2_05_10</strain>
    </source>
</reference>
<dbReference type="InterPro" id="IPR005025">
    <property type="entry name" value="FMN_Rdtase-like_dom"/>
</dbReference>
<dbReference type="Pfam" id="PF03358">
    <property type="entry name" value="FMN_red"/>
    <property type="match status" value="1"/>
</dbReference>
<reference evidence="9" key="4">
    <citation type="submission" date="2017-05" db="EMBL/GenBank/DDBJ databases">
        <authorList>
            <person name="Song R."/>
            <person name="Chenine A.L."/>
            <person name="Ruprecht R.M."/>
        </authorList>
    </citation>
    <scope>NUCLEOTIDE SEQUENCE [LARGE SCALE GENOMIC DNA]</scope>
    <source>
        <strain evidence="9">S567_C10_BS</strain>
    </source>
</reference>
<evidence type="ECO:0000313" key="12">
    <source>
        <dbReference type="EMBL" id="WOS81025.1"/>
    </source>
</evidence>
<reference evidence="11 16" key="5">
    <citation type="submission" date="2017-08" db="EMBL/GenBank/DDBJ databases">
        <authorList>
            <person name="Feschi L."/>
            <person name="Jeukens J."/>
            <person name="Emond-Rheault J.-G."/>
            <person name="Kukavica-Ibrulj I."/>
            <person name="Boyle B."/>
            <person name="Levesque R.C."/>
        </authorList>
    </citation>
    <scope>NUCLEOTIDE SEQUENCE [LARGE SCALE GENOMIC DNA]</scope>
    <source>
        <strain evidence="11 16">PA-W36</strain>
    </source>
</reference>
<evidence type="ECO:0000313" key="13">
    <source>
        <dbReference type="Proteomes" id="UP000045039"/>
    </source>
</evidence>
<comment type="similarity">
    <text evidence="1">Belongs to the SsuE family.</text>
</comment>
<evidence type="ECO:0000313" key="8">
    <source>
        <dbReference type="EMBL" id="MUI38249.1"/>
    </source>
</evidence>
<dbReference type="EMBL" id="WOAD01000027">
    <property type="protein sequence ID" value="MUI38249.1"/>
    <property type="molecule type" value="Genomic_DNA"/>
</dbReference>
<name>A0A073A0Y3_PSEAI</name>
<reference evidence="14" key="3">
    <citation type="submission" date="2017-05" db="EMBL/GenBank/DDBJ databases">
        <authorList>
            <person name="Giani T."/>
            <person name="Arena F."/>
            <person name="Pollini S."/>
            <person name="Di Pilato V."/>
            <person name="D'Andrea M.M."/>
            <person name="Henrici De Angelis L."/>
            <person name="Bassetti M."/>
            <person name="Rossolini G.M."/>
        </authorList>
    </citation>
    <scope>NUCLEOTIDE SEQUENCE [LARGE SCALE GENOMIC DNA]</scope>
    <source>
        <strain evidence="14">S567_C10_BS</strain>
    </source>
</reference>
<dbReference type="EC" id="1.5.1.-" evidence="5"/>
<dbReference type="Proteomes" id="UP001297540">
    <property type="component" value="Chromosome"/>
</dbReference>
<dbReference type="EMBL" id="CP136986">
    <property type="protein sequence ID" value="WOS81025.1"/>
    <property type="molecule type" value="Genomic_DNA"/>
</dbReference>
<dbReference type="EMBL" id="NSNE01000009">
    <property type="protein sequence ID" value="RPM14306.1"/>
    <property type="molecule type" value="Genomic_DNA"/>
</dbReference>
<dbReference type="Gene3D" id="3.40.50.360">
    <property type="match status" value="1"/>
</dbReference>
<dbReference type="OMA" id="KHYLVAE"/>
<evidence type="ECO:0000313" key="14">
    <source>
        <dbReference type="Proteomes" id="UP000194857"/>
    </source>
</evidence>
<sequence>MTSPFKVVAVSGGTYRPSRTLVLTQALIAELGQSLPIDSRVIELTDIAAPLGATLARNQAPAELQAVLDEIESADLLLVASPVYRGSYPGLLKHLFDLIDLNALIDTPVLLAATGGTERHALVLDHQLRPLFSFFQAITLPIGVYASEADFDNYRIVSEPLKARIRLAAERAAPLFGGRSELLKIA</sequence>
<evidence type="ECO:0000313" key="9">
    <source>
        <dbReference type="EMBL" id="OTI55394.1"/>
    </source>
</evidence>
<reference evidence="11 16" key="7">
    <citation type="submission" date="2019-01" db="EMBL/GenBank/DDBJ databases">
        <title>The Pseudomonas aeruginosa pan-genome provides new insights on its population structure, horizontal gene transfer and pathogenicity.</title>
        <authorList>
            <person name="Freschi L."/>
            <person name="Vincent A.T."/>
            <person name="Jeukens J."/>
            <person name="Emond-Rheault J.-G."/>
            <person name="Kukavica-Ibrulj I."/>
            <person name="Dupont M.-J."/>
            <person name="Charette S.J."/>
            <person name="Boyle B."/>
            <person name="Levesque R.C."/>
        </authorList>
    </citation>
    <scope>NUCLEOTIDE SEQUENCE [LARGE SCALE GENOMIC DNA]</scope>
    <source>
        <strain evidence="11 16">PA-W36</strain>
    </source>
</reference>
<organism evidence="10 15">
    <name type="scientific">Pseudomonas aeruginosa</name>
    <dbReference type="NCBI Taxonomy" id="287"/>
    <lineage>
        <taxon>Bacteria</taxon>
        <taxon>Pseudomonadati</taxon>
        <taxon>Pseudomonadota</taxon>
        <taxon>Gammaproteobacteria</taxon>
        <taxon>Pseudomonadales</taxon>
        <taxon>Pseudomonadaceae</taxon>
        <taxon>Pseudomonas</taxon>
    </lineage>
</organism>
<keyword evidence="2" id="KW-0285">Flavoprotein</keyword>
<dbReference type="AlphaFoldDB" id="A0A073A0Y3"/>
<keyword evidence="4 7" id="KW-0560">Oxidoreductase</keyword>
<evidence type="ECO:0000256" key="2">
    <source>
        <dbReference type="ARBA" id="ARBA00022630"/>
    </source>
</evidence>
<dbReference type="SMR" id="A0A073A0Y3"/>
<dbReference type="KEGG" id="paeb:NCGM1900_4175"/>
<accession>A0A1S1BYF8</accession>
<feature type="domain" description="NADPH-dependent FMN reductase-like" evidence="6">
    <location>
        <begin position="6"/>
        <end position="149"/>
    </location>
</feature>
<evidence type="ECO:0000313" key="17">
    <source>
        <dbReference type="Proteomes" id="UP000433532"/>
    </source>
</evidence>
<keyword evidence="3" id="KW-0288">FMN</keyword>
<evidence type="ECO:0000256" key="1">
    <source>
        <dbReference type="ARBA" id="ARBA00005990"/>
    </source>
</evidence>
<dbReference type="EMBL" id="NFFZ01000029">
    <property type="protein sequence ID" value="OTI55394.1"/>
    <property type="molecule type" value="Genomic_DNA"/>
</dbReference>
<reference evidence="12" key="9">
    <citation type="submission" date="2023-06" db="EMBL/GenBank/DDBJ databases">
        <authorList>
            <consortium name="Clinical and Environmental Microbiology Branch: Whole genome sequencing antimicrobial resistance pathogens in the healthcare setting"/>
        </authorList>
    </citation>
    <scope>NUCLEOTIDE SEQUENCE</scope>
    <source>
        <strain evidence="12">2021CK-01020</strain>
    </source>
</reference>
<protein>
    <recommendedName>
        <fullName evidence="5">FMN reductase</fullName>
        <ecNumber evidence="5">1.5.1.-</ecNumber>
    </recommendedName>
</protein>
<dbReference type="Proteomes" id="UP000045039">
    <property type="component" value="Unassembled WGS sequence"/>
</dbReference>
<reference evidence="7" key="1">
    <citation type="submission" date="2015-06" db="EMBL/GenBank/DDBJ databases">
        <authorList>
            <person name="Radhakrishnan R."/>
            <person name="Underwood A."/>
            <person name="Al-Shahib A."/>
        </authorList>
    </citation>
    <scope>NUCLEOTIDE SEQUENCE</scope>
    <source>
        <strain evidence="7">P19_London_7_VIM_2_05_10</strain>
    </source>
</reference>
<evidence type="ECO:0000313" key="10">
    <source>
        <dbReference type="EMBL" id="RMS47228.1"/>
    </source>
</evidence>
<dbReference type="PANTHER" id="PTHR43408:SF2">
    <property type="entry name" value="FMN REDUCTASE (NADPH)"/>
    <property type="match status" value="1"/>
</dbReference>
<evidence type="ECO:0000313" key="15">
    <source>
        <dbReference type="Proteomes" id="UP000270834"/>
    </source>
</evidence>
<gene>
    <name evidence="8" type="primary">msuE</name>
    <name evidence="10" type="ORF">ALP65_02360</name>
    <name evidence="9" type="ORF">CAZ10_33675</name>
    <name evidence="8" type="ORF">GNQ48_24910</name>
    <name evidence="11" type="ORF">IPC1295_16970</name>
    <name evidence="12" type="ORF">L4V69_18250</name>
    <name evidence="7" type="ORF">PAERUG_P19_London_7_VIM_2_05_10_05864</name>
</gene>
<dbReference type="Proteomes" id="UP000284767">
    <property type="component" value="Unassembled WGS sequence"/>
</dbReference>
<proteinExistence type="inferred from homology"/>
<accession>A0A073A0Y3</accession>
<dbReference type="SUPFAM" id="SSF52218">
    <property type="entry name" value="Flavoproteins"/>
    <property type="match status" value="1"/>
</dbReference>